<dbReference type="SMART" id="SM00470">
    <property type="entry name" value="ParB"/>
    <property type="match status" value="1"/>
</dbReference>
<proteinExistence type="predicted"/>
<dbReference type="Proteomes" id="UP000000303">
    <property type="component" value="Segment"/>
</dbReference>
<dbReference type="REBASE" id="37986">
    <property type="entry name" value="M.Lphc5ORFAP"/>
</dbReference>
<dbReference type="CDD" id="cd16402">
    <property type="entry name" value="ParB_N_like_MT"/>
    <property type="match status" value="1"/>
</dbReference>
<dbReference type="EMBL" id="EU340421">
    <property type="protein sequence ID" value="ACA63293.1"/>
    <property type="molecule type" value="Genomic_DNA"/>
</dbReference>
<dbReference type="InterPro" id="IPR036086">
    <property type="entry name" value="ParB/Sulfiredoxin_sf"/>
</dbReference>
<evidence type="ECO:0000313" key="3">
    <source>
        <dbReference type="Proteomes" id="UP000000303"/>
    </source>
</evidence>
<sequence length="257" mass="29262">MGNERMNIVYKKVADLVPYENNPRNNEEAVDYVANSIKEFGFKVPVVVDKDNIVVAGHTRLKACKKLGITEVPCIVAEDLTEDQIKAFRIADNKVSEYATWDEEKLSKELSDIMMDMTEFGDDLFTDDEAMDVKLDDEEDNPYSQETHVPQYEPTGDFVDIMDLVDDEKTNELILEIKESNVSDDEKNFLIKAAYRHLVFNYAKIADYYSNASEEMQILMEKSALVIIDINDAIANGYVKLTKVVEDLIEGDDENGK</sequence>
<accession>F8J155</accession>
<evidence type="ECO:0000259" key="1">
    <source>
        <dbReference type="SMART" id="SM00470"/>
    </source>
</evidence>
<organism evidence="2 3">
    <name type="scientific">Lactobacillus phage c5</name>
    <dbReference type="NCBI Taxonomy" id="2892341"/>
    <lineage>
        <taxon>Viruses</taxon>
        <taxon>Duplodnaviria</taxon>
        <taxon>Heunggongvirae</taxon>
        <taxon>Uroviricota</taxon>
        <taxon>Caudoviricetes</taxon>
        <taxon>Cequinquevirus</taxon>
        <taxon>Cequinquevirus c5</taxon>
    </lineage>
</organism>
<feature type="domain" description="ParB-like N-terminal" evidence="1">
    <location>
        <begin position="9"/>
        <end position="94"/>
    </location>
</feature>
<dbReference type="InterPro" id="IPR003115">
    <property type="entry name" value="ParB_N"/>
</dbReference>
<dbReference type="RefSeq" id="YP_007002338.1">
    <property type="nucleotide sequence ID" value="NC_019449.1"/>
</dbReference>
<dbReference type="InterPro" id="IPR050336">
    <property type="entry name" value="Chromosome_partition/occlusion"/>
</dbReference>
<dbReference type="GeneID" id="14006377"/>
<dbReference type="GO" id="GO:0007059">
    <property type="term" value="P:chromosome segregation"/>
    <property type="evidence" value="ECO:0007669"/>
    <property type="project" value="TreeGrafter"/>
</dbReference>
<evidence type="ECO:0000313" key="2">
    <source>
        <dbReference type="EMBL" id="ACA63293.1"/>
    </source>
</evidence>
<dbReference type="KEGG" id="vg:14006377"/>
<dbReference type="Gene3D" id="3.90.1530.10">
    <property type="entry name" value="Conserved hypothetical protein from pyrococcus furiosus pfu- 392566-001, ParB domain"/>
    <property type="match status" value="1"/>
</dbReference>
<reference evidence="2 3" key="1">
    <citation type="journal article" date="2011" name="Arch. Virol.">
        <title>The genomes and comparative genomics of Lactobacillus delbrueckii phages.</title>
        <authorList>
            <person name="Riipinen K.A."/>
            <person name="Forsman P."/>
            <person name="Alatossava T."/>
        </authorList>
    </citation>
    <scope>NUCLEOTIDE SEQUENCE [LARGE SCALE GENOMIC DNA]</scope>
</reference>
<dbReference type="PANTHER" id="PTHR33375:SF1">
    <property type="entry name" value="CHROMOSOME-PARTITIONING PROTEIN PARB-RELATED"/>
    <property type="match status" value="1"/>
</dbReference>
<dbReference type="PANTHER" id="PTHR33375">
    <property type="entry name" value="CHROMOSOME-PARTITIONING PROTEIN PARB-RELATED"/>
    <property type="match status" value="1"/>
</dbReference>
<dbReference type="GO" id="GO:0045881">
    <property type="term" value="P:positive regulation of sporulation resulting in formation of a cellular spore"/>
    <property type="evidence" value="ECO:0007669"/>
    <property type="project" value="TreeGrafter"/>
</dbReference>
<dbReference type="SUPFAM" id="SSF110849">
    <property type="entry name" value="ParB/Sulfiredoxin"/>
    <property type="match status" value="1"/>
</dbReference>
<name>F8J155_9CAUD</name>
<protein>
    <submittedName>
        <fullName evidence="2">ParB nuclease</fullName>
    </submittedName>
</protein>
<dbReference type="Pfam" id="PF02195">
    <property type="entry name" value="ParB_N"/>
    <property type="match status" value="1"/>
</dbReference>
<keyword evidence="3" id="KW-1185">Reference proteome</keyword>